<gene>
    <name evidence="2" type="ORF">ASPZODRAFT_128207</name>
</gene>
<dbReference type="GeneID" id="34608421"/>
<protein>
    <submittedName>
        <fullName evidence="2">Uncharacterized protein</fullName>
    </submittedName>
</protein>
<keyword evidence="1" id="KW-0472">Membrane</keyword>
<proteinExistence type="predicted"/>
<accession>A0A1L9SR38</accession>
<sequence length="161" mass="17740">MIYRTKPASYAIDLTMTGYIRSNLNLPDIRGYTDSYIIRPLSALLTSSTPDLLTILLLAILLLVSLKILDYARRLVMFWVSLAISVVYYASLIGAAYGIYYYATLEGGWDRAMNDAGWVYGLVQGFVEDFQVSEAAAAGGYGGYKSARGQGRGQKNAYSGW</sequence>
<dbReference type="InterPro" id="IPR024316">
    <property type="entry name" value="APQ12"/>
</dbReference>
<keyword evidence="1" id="KW-1133">Transmembrane helix</keyword>
<evidence type="ECO:0000313" key="3">
    <source>
        <dbReference type="Proteomes" id="UP000184188"/>
    </source>
</evidence>
<evidence type="ECO:0000256" key="1">
    <source>
        <dbReference type="SAM" id="Phobius"/>
    </source>
</evidence>
<feature type="transmembrane region" description="Helical" evidence="1">
    <location>
        <begin position="52"/>
        <end position="69"/>
    </location>
</feature>
<keyword evidence="3" id="KW-1185">Reference proteome</keyword>
<dbReference type="RefSeq" id="XP_022584209.1">
    <property type="nucleotide sequence ID" value="XM_022721956.1"/>
</dbReference>
<evidence type="ECO:0000313" key="2">
    <source>
        <dbReference type="EMBL" id="OJJ49699.1"/>
    </source>
</evidence>
<dbReference type="AlphaFoldDB" id="A0A1L9SR38"/>
<dbReference type="OrthoDB" id="3559694at2759"/>
<dbReference type="Proteomes" id="UP000184188">
    <property type="component" value="Unassembled WGS sequence"/>
</dbReference>
<reference evidence="3" key="1">
    <citation type="journal article" date="2017" name="Genome Biol.">
        <title>Comparative genomics reveals high biological diversity and specific adaptations in the industrially and medically important fungal genus Aspergillus.</title>
        <authorList>
            <person name="de Vries R.P."/>
            <person name="Riley R."/>
            <person name="Wiebenga A."/>
            <person name="Aguilar-Osorio G."/>
            <person name="Amillis S."/>
            <person name="Uchima C.A."/>
            <person name="Anderluh G."/>
            <person name="Asadollahi M."/>
            <person name="Askin M."/>
            <person name="Barry K."/>
            <person name="Battaglia E."/>
            <person name="Bayram O."/>
            <person name="Benocci T."/>
            <person name="Braus-Stromeyer S.A."/>
            <person name="Caldana C."/>
            <person name="Canovas D."/>
            <person name="Cerqueira G.C."/>
            <person name="Chen F."/>
            <person name="Chen W."/>
            <person name="Choi C."/>
            <person name="Clum A."/>
            <person name="Dos Santos R.A."/>
            <person name="Damasio A.R."/>
            <person name="Diallinas G."/>
            <person name="Emri T."/>
            <person name="Fekete E."/>
            <person name="Flipphi M."/>
            <person name="Freyberg S."/>
            <person name="Gallo A."/>
            <person name="Gournas C."/>
            <person name="Habgood R."/>
            <person name="Hainaut M."/>
            <person name="Harispe M.L."/>
            <person name="Henrissat B."/>
            <person name="Hilden K.S."/>
            <person name="Hope R."/>
            <person name="Hossain A."/>
            <person name="Karabika E."/>
            <person name="Karaffa L."/>
            <person name="Karanyi Z."/>
            <person name="Krasevec N."/>
            <person name="Kuo A."/>
            <person name="Kusch H."/>
            <person name="LaButti K."/>
            <person name="Lagendijk E.L."/>
            <person name="Lapidus A."/>
            <person name="Levasseur A."/>
            <person name="Lindquist E."/>
            <person name="Lipzen A."/>
            <person name="Logrieco A.F."/>
            <person name="MacCabe A."/>
            <person name="Maekelae M.R."/>
            <person name="Malavazi I."/>
            <person name="Melin P."/>
            <person name="Meyer V."/>
            <person name="Mielnichuk N."/>
            <person name="Miskei M."/>
            <person name="Molnar A.P."/>
            <person name="Mule G."/>
            <person name="Ngan C.Y."/>
            <person name="Orejas M."/>
            <person name="Orosz E."/>
            <person name="Ouedraogo J.P."/>
            <person name="Overkamp K.M."/>
            <person name="Park H.-S."/>
            <person name="Perrone G."/>
            <person name="Piumi F."/>
            <person name="Punt P.J."/>
            <person name="Ram A.F."/>
            <person name="Ramon A."/>
            <person name="Rauscher S."/>
            <person name="Record E."/>
            <person name="Riano-Pachon D.M."/>
            <person name="Robert V."/>
            <person name="Roehrig J."/>
            <person name="Ruller R."/>
            <person name="Salamov A."/>
            <person name="Salih N.S."/>
            <person name="Samson R.A."/>
            <person name="Sandor E."/>
            <person name="Sanguinetti M."/>
            <person name="Schuetze T."/>
            <person name="Sepcic K."/>
            <person name="Shelest E."/>
            <person name="Sherlock G."/>
            <person name="Sophianopoulou V."/>
            <person name="Squina F.M."/>
            <person name="Sun H."/>
            <person name="Susca A."/>
            <person name="Todd R.B."/>
            <person name="Tsang A."/>
            <person name="Unkles S.E."/>
            <person name="van de Wiele N."/>
            <person name="van Rossen-Uffink D."/>
            <person name="Oliveira J.V."/>
            <person name="Vesth T.C."/>
            <person name="Visser J."/>
            <person name="Yu J.-H."/>
            <person name="Zhou M."/>
            <person name="Andersen M.R."/>
            <person name="Archer D.B."/>
            <person name="Baker S.E."/>
            <person name="Benoit I."/>
            <person name="Brakhage A.A."/>
            <person name="Braus G.H."/>
            <person name="Fischer R."/>
            <person name="Frisvad J.C."/>
            <person name="Goldman G.H."/>
            <person name="Houbraken J."/>
            <person name="Oakley B."/>
            <person name="Pocsi I."/>
            <person name="Scazzocchio C."/>
            <person name="Seiboth B."/>
            <person name="vanKuyk P.A."/>
            <person name="Wortman J."/>
            <person name="Dyer P.S."/>
            <person name="Grigoriev I.V."/>
        </authorList>
    </citation>
    <scope>NUCLEOTIDE SEQUENCE [LARGE SCALE GENOMIC DNA]</scope>
    <source>
        <strain evidence="3">CBS 506.65</strain>
    </source>
</reference>
<dbReference type="Pfam" id="PF12716">
    <property type="entry name" value="Apq12"/>
    <property type="match status" value="1"/>
</dbReference>
<feature type="transmembrane region" description="Helical" evidence="1">
    <location>
        <begin position="76"/>
        <end position="103"/>
    </location>
</feature>
<keyword evidence="1" id="KW-0812">Transmembrane</keyword>
<name>A0A1L9SR38_9EURO</name>
<organism evidence="2 3">
    <name type="scientific">Penicilliopsis zonata CBS 506.65</name>
    <dbReference type="NCBI Taxonomy" id="1073090"/>
    <lineage>
        <taxon>Eukaryota</taxon>
        <taxon>Fungi</taxon>
        <taxon>Dikarya</taxon>
        <taxon>Ascomycota</taxon>
        <taxon>Pezizomycotina</taxon>
        <taxon>Eurotiomycetes</taxon>
        <taxon>Eurotiomycetidae</taxon>
        <taxon>Eurotiales</taxon>
        <taxon>Aspergillaceae</taxon>
        <taxon>Penicilliopsis</taxon>
    </lineage>
</organism>
<dbReference type="EMBL" id="KV878337">
    <property type="protein sequence ID" value="OJJ49699.1"/>
    <property type="molecule type" value="Genomic_DNA"/>
</dbReference>
<dbReference type="VEuPathDB" id="FungiDB:ASPZODRAFT_128207"/>